<name>A0AAN6C9G5_FUSAU</name>
<evidence type="ECO:0000313" key="3">
    <source>
        <dbReference type="Proteomes" id="UP000537989"/>
    </source>
</evidence>
<dbReference type="PANTHER" id="PTHR38886:SF1">
    <property type="entry name" value="NACHT-NTPASE AND P-LOOP NTPASES N-TERMINAL DOMAIN-CONTAINING PROTEIN"/>
    <property type="match status" value="1"/>
</dbReference>
<gene>
    <name evidence="2" type="ORF">FAUST_939</name>
</gene>
<comment type="caution">
    <text evidence="2">The sequence shown here is derived from an EMBL/GenBank/DDBJ whole genome shotgun (WGS) entry which is preliminary data.</text>
</comment>
<keyword evidence="3" id="KW-1185">Reference proteome</keyword>
<dbReference type="Proteomes" id="UP000537989">
    <property type="component" value="Unassembled WGS sequence"/>
</dbReference>
<dbReference type="EMBL" id="JAAMOD010000021">
    <property type="protein sequence ID" value="KAF5247087.1"/>
    <property type="molecule type" value="Genomic_DNA"/>
</dbReference>
<evidence type="ECO:0000313" key="2">
    <source>
        <dbReference type="EMBL" id="KAF5247087.1"/>
    </source>
</evidence>
<dbReference type="PANTHER" id="PTHR38886">
    <property type="entry name" value="SESA DOMAIN-CONTAINING PROTEIN"/>
    <property type="match status" value="1"/>
</dbReference>
<feature type="domain" description="Ubiquitin-like" evidence="1">
    <location>
        <begin position="200"/>
        <end position="280"/>
    </location>
</feature>
<accession>A0AAN6C9G5</accession>
<evidence type="ECO:0000259" key="1">
    <source>
        <dbReference type="Pfam" id="PF22893"/>
    </source>
</evidence>
<reference evidence="2 3" key="1">
    <citation type="submission" date="2020-02" db="EMBL/GenBank/DDBJ databases">
        <title>Identification and distribution of gene clusters putatively required for synthesis of sphingolipid metabolism inhibitors in phylogenetically diverse species of the filamentous fungus Fusarium.</title>
        <authorList>
            <person name="Kim H.-S."/>
            <person name="Busman M."/>
            <person name="Brown D.W."/>
            <person name="Divon H."/>
            <person name="Uhlig S."/>
            <person name="Proctor R.H."/>
        </authorList>
    </citation>
    <scope>NUCLEOTIDE SEQUENCE [LARGE SCALE GENOMIC DNA]</scope>
    <source>
        <strain evidence="2 3">NRRL 2903</strain>
    </source>
</reference>
<dbReference type="AlphaFoldDB" id="A0AAN6C9G5"/>
<dbReference type="InterPro" id="IPR054464">
    <property type="entry name" value="ULD_fung"/>
</dbReference>
<proteinExistence type="predicted"/>
<organism evidence="2 3">
    <name type="scientific">Fusarium austroamericanum</name>
    <dbReference type="NCBI Taxonomy" id="282268"/>
    <lineage>
        <taxon>Eukaryota</taxon>
        <taxon>Fungi</taxon>
        <taxon>Dikarya</taxon>
        <taxon>Ascomycota</taxon>
        <taxon>Pezizomycotina</taxon>
        <taxon>Sordariomycetes</taxon>
        <taxon>Hypocreomycetidae</taxon>
        <taxon>Hypocreales</taxon>
        <taxon>Nectriaceae</taxon>
        <taxon>Fusarium</taxon>
    </lineage>
</organism>
<protein>
    <recommendedName>
        <fullName evidence="1">Ubiquitin-like domain-containing protein</fullName>
    </recommendedName>
</protein>
<dbReference type="Pfam" id="PF22893">
    <property type="entry name" value="ULD_2"/>
    <property type="match status" value="1"/>
</dbReference>
<sequence>MEFALSAGAVGDFISIAVLIKDIIVALDDSRGSAKQYSDLVQQLNTLDQTLDTVQQTLKDPRMTHSLELISAIVLGTVTKTKKCLVDFLDQISKYEPAFSTTASVKKASLNGISKKVQWKAKSNCRKIQWKLNEKDIDRFRAEVMGYTIALEMVLRVITILVTHLKTTTCHIVSLIQSVAGDISSIKAIVMHLDRGPGDEHFILEDITGRRFPIHLKTITSWAVLEFILNERFKGKKGARRVQHKRYTLVEDKTHREVDQSIPWDGAFLPYQKINMSLICNEVEGNGTNGKGASSCPFCKMLSGSLASTGVELKWKVYALFPL</sequence>